<feature type="domain" description="HNH nuclease" evidence="1">
    <location>
        <begin position="61"/>
        <end position="104"/>
    </location>
</feature>
<dbReference type="EMBL" id="AP022227">
    <property type="protein sequence ID" value="BBT40718.1"/>
    <property type="molecule type" value="Genomic_DNA"/>
</dbReference>
<name>A0A6S5TBF7_PSEPU</name>
<dbReference type="SUPFAM" id="SSF54060">
    <property type="entry name" value="His-Me finger endonucleases"/>
    <property type="match status" value="1"/>
</dbReference>
<evidence type="ECO:0000313" key="3">
    <source>
        <dbReference type="Proteomes" id="UP000515680"/>
    </source>
</evidence>
<gene>
    <name evidence="2" type="ORF">WP8W18C01_30590</name>
</gene>
<dbReference type="Proteomes" id="UP000515680">
    <property type="component" value="Chromosome"/>
</dbReference>
<evidence type="ECO:0000313" key="2">
    <source>
        <dbReference type="EMBL" id="BBT40718.1"/>
    </source>
</evidence>
<proteinExistence type="predicted"/>
<reference evidence="2 3" key="1">
    <citation type="submission" date="2019-12" db="EMBL/GenBank/DDBJ databases">
        <title>complete genome sequences of Pseudomonas putida str. WP8-W18-CRE-01 isolated from wastewater treatment plant effluent.</title>
        <authorList>
            <person name="Sekizuka T."/>
            <person name="Itokawa K."/>
            <person name="Yatsu K."/>
            <person name="Inamine Y."/>
            <person name="Kuroda M."/>
        </authorList>
    </citation>
    <scope>NUCLEOTIDE SEQUENCE [LARGE SCALE GENOMIC DNA]</scope>
    <source>
        <strain evidence="2 3">WP8-W18-CRE-01</strain>
    </source>
</reference>
<dbReference type="AlphaFoldDB" id="A0A6S5TBF7"/>
<protein>
    <recommendedName>
        <fullName evidence="1">HNH nuclease domain-containing protein</fullName>
    </recommendedName>
</protein>
<dbReference type="InterPro" id="IPR003615">
    <property type="entry name" value="HNH_nuc"/>
</dbReference>
<dbReference type="Gene3D" id="3.90.75.20">
    <property type="match status" value="1"/>
</dbReference>
<dbReference type="RefSeq" id="WP_182815497.1">
    <property type="nucleotide sequence ID" value="NZ_AP022227.1"/>
</dbReference>
<organism evidence="2 3">
    <name type="scientific">Pseudomonas putida</name>
    <name type="common">Arthrobacter siderocapsulatus</name>
    <dbReference type="NCBI Taxonomy" id="303"/>
    <lineage>
        <taxon>Bacteria</taxon>
        <taxon>Pseudomonadati</taxon>
        <taxon>Pseudomonadota</taxon>
        <taxon>Gammaproteobacteria</taxon>
        <taxon>Pseudomonadales</taxon>
        <taxon>Pseudomonadaceae</taxon>
        <taxon>Pseudomonas</taxon>
    </lineage>
</organism>
<accession>A0A6S5TBF7</accession>
<sequence length="169" mass="19233">MSRYTAMPSLESLQEIYKIDPASPSGLSRIKATRGRNGRVGPVVSMGSDGYYRMKFDGQFYRTHRVIFFMHTGIDPAELVVDHIDGDQLNNKVENLRACTQQENLWNSKCREKADGLPKGIFQQGSQFGVRLSIGDDKPGVVWFANVRAATRYVDQIRKRYHGEYARNI</sequence>
<dbReference type="InterPro" id="IPR044925">
    <property type="entry name" value="His-Me_finger_sf"/>
</dbReference>
<dbReference type="Pfam" id="PF13392">
    <property type="entry name" value="HNH_3"/>
    <property type="match status" value="1"/>
</dbReference>
<evidence type="ECO:0000259" key="1">
    <source>
        <dbReference type="Pfam" id="PF13392"/>
    </source>
</evidence>